<evidence type="ECO:0000256" key="1">
    <source>
        <dbReference type="SAM" id="SignalP"/>
    </source>
</evidence>
<sequence length="848" mass="95343">MKKILLSLSALTIGATPAVSLLNVGQKQVITVVTSEIQKKIDETSVLFKAPTITNAQKQNSTVTTNWLNDQKVSNISNIDSSLSYSEYNKTIYDMKSADKTLNKLYKDKDYNHKNEDASTELIFGTADKGLSLLENSIDENGLKAEGINEVLNWISYVSFGAGVAGKLNAKSIDKSILKLNEKIGWLSAFKNTPVPTLSKLNNEYGVYTFQDLQDFISISIANLLAEASGFEGTFKTVGSKNKKYNEVVTKKLNLKDAKIVVDNKGNANPIKVPSGGWAPPYNVDNKKNYSPNDTRTLLKMQKDFYQALILHILDGENVSFNFKLNAENMVEIINLIYSLSWYISSYDKYVNENPKDDNYLFSSTETNISIFEKNKEVKLTKQDIESKGLDGILKLFKSLLVKGDSNSSRRVLKILFQPTDTVTPSWNEDAKLKLVQLWPPAGPGFYGNWSKNNQNNGLTLLINNLVIGLFQSNKFKTALKIPESLAWLLGESTGSTIGNMLNSILADNDNKYFFDKMSSDFILDTLIGAFVKDLKTYLAKIGEMAKDGAFTNTISKIFTTKLNVLMDYIGSIMDVFSPPAATDPPRQPSTLPKTSILELMNIGVMGITIGNVIWSGLNFINTSLSEIMKPLGLLGALISDDVSKNYTFYVKDKENQDSKISLEELLGYNPGDVFEKNTKTSDLAIVWSMMRFVNTDKGKNKVVGVAPNNSNGTSGEIIYGHKAWKMLLGLNYDQMSYYDNSLLYWMNELLTNGLTAKIIQWPIKMSRKYVDYNLSDITYNRNKKMNYWSNKDLFSTQFISYQEDSKQEVINYKIIYKIKKDVYNTYEVSVYKEHSSSKYKINSFSKI</sequence>
<dbReference type="EMBL" id="CP024969">
    <property type="protein sequence ID" value="ATZ21367.1"/>
    <property type="molecule type" value="Genomic_DNA"/>
</dbReference>
<accession>A0A2K8P3N8</accession>
<dbReference type="KEGG" id="mtab:MTABA_v1c01630"/>
<gene>
    <name evidence="2" type="ORF">MTABA_v1c01630</name>
</gene>
<proteinExistence type="predicted"/>
<evidence type="ECO:0000313" key="3">
    <source>
        <dbReference type="Proteomes" id="UP000232223"/>
    </source>
</evidence>
<feature type="signal peptide" evidence="1">
    <location>
        <begin position="1"/>
        <end position="18"/>
    </location>
</feature>
<dbReference type="AlphaFoldDB" id="A0A2K8P3N8"/>
<organism evidence="2 3">
    <name type="scientific">Mesoplasma tabanidae</name>
    <dbReference type="NCBI Taxonomy" id="219745"/>
    <lineage>
        <taxon>Bacteria</taxon>
        <taxon>Bacillati</taxon>
        <taxon>Mycoplasmatota</taxon>
        <taxon>Mollicutes</taxon>
        <taxon>Entomoplasmatales</taxon>
        <taxon>Entomoplasmataceae</taxon>
        <taxon>Mesoplasma</taxon>
    </lineage>
</organism>
<keyword evidence="3" id="KW-1185">Reference proteome</keyword>
<dbReference type="RefSeq" id="WP_100679318.1">
    <property type="nucleotide sequence ID" value="NZ_CP024969.1"/>
</dbReference>
<feature type="chain" id="PRO_5014694283" description="MOLPALP family lipoprotein" evidence="1">
    <location>
        <begin position="19"/>
        <end position="848"/>
    </location>
</feature>
<reference evidence="2 3" key="1">
    <citation type="submission" date="2017-11" db="EMBL/GenBank/DDBJ databases">
        <title>Genome sequence of Mesoplasma tabanidae BARC 857 (ATCC 49584).</title>
        <authorList>
            <person name="Lo W.-S."/>
            <person name="Kuo C.-H."/>
        </authorList>
    </citation>
    <scope>NUCLEOTIDE SEQUENCE [LARGE SCALE GENOMIC DNA]</scope>
    <source>
        <strain evidence="2 3">BARC 857</strain>
    </source>
</reference>
<evidence type="ECO:0008006" key="4">
    <source>
        <dbReference type="Google" id="ProtNLM"/>
    </source>
</evidence>
<dbReference type="OrthoDB" id="392021at2"/>
<evidence type="ECO:0000313" key="2">
    <source>
        <dbReference type="EMBL" id="ATZ21367.1"/>
    </source>
</evidence>
<name>A0A2K8P3N8_9MOLU</name>
<dbReference type="Proteomes" id="UP000232223">
    <property type="component" value="Chromosome"/>
</dbReference>
<keyword evidence="1" id="KW-0732">Signal</keyword>
<protein>
    <recommendedName>
        <fullName evidence="4">MOLPALP family lipoprotein</fullName>
    </recommendedName>
</protein>